<sequence>MGGRRRRINTTDDRTLPRSQRIRISRRSIRSQRRLFERSPNGNVNTDADYDGAINTFGRNPRAHAGAMRAGSGMSQHRNNERTNRRRSITGRHVQLANDDEAQYHGTLSTRVGRTGRDDEVSNLMEFTTFM</sequence>
<comment type="caution">
    <text evidence="2">The sequence shown here is derived from an EMBL/GenBank/DDBJ whole genome shotgun (WGS) entry which is preliminary data.</text>
</comment>
<gene>
    <name evidence="2" type="ORF">EVAR_80649_1</name>
</gene>
<evidence type="ECO:0000256" key="1">
    <source>
        <dbReference type="SAM" id="MobiDB-lite"/>
    </source>
</evidence>
<evidence type="ECO:0000313" key="2">
    <source>
        <dbReference type="EMBL" id="GBP78639.1"/>
    </source>
</evidence>
<proteinExistence type="predicted"/>
<dbReference type="AlphaFoldDB" id="A0A4C1YVF8"/>
<reference evidence="2 3" key="1">
    <citation type="journal article" date="2019" name="Commun. Biol.">
        <title>The bagworm genome reveals a unique fibroin gene that provides high tensile strength.</title>
        <authorList>
            <person name="Kono N."/>
            <person name="Nakamura H."/>
            <person name="Ohtoshi R."/>
            <person name="Tomita M."/>
            <person name="Numata K."/>
            <person name="Arakawa K."/>
        </authorList>
    </citation>
    <scope>NUCLEOTIDE SEQUENCE [LARGE SCALE GENOMIC DNA]</scope>
</reference>
<evidence type="ECO:0000313" key="3">
    <source>
        <dbReference type="Proteomes" id="UP000299102"/>
    </source>
</evidence>
<organism evidence="2 3">
    <name type="scientific">Eumeta variegata</name>
    <name type="common">Bagworm moth</name>
    <name type="synonym">Eumeta japonica</name>
    <dbReference type="NCBI Taxonomy" id="151549"/>
    <lineage>
        <taxon>Eukaryota</taxon>
        <taxon>Metazoa</taxon>
        <taxon>Ecdysozoa</taxon>
        <taxon>Arthropoda</taxon>
        <taxon>Hexapoda</taxon>
        <taxon>Insecta</taxon>
        <taxon>Pterygota</taxon>
        <taxon>Neoptera</taxon>
        <taxon>Endopterygota</taxon>
        <taxon>Lepidoptera</taxon>
        <taxon>Glossata</taxon>
        <taxon>Ditrysia</taxon>
        <taxon>Tineoidea</taxon>
        <taxon>Psychidae</taxon>
        <taxon>Oiketicinae</taxon>
        <taxon>Eumeta</taxon>
    </lineage>
</organism>
<dbReference type="Proteomes" id="UP000299102">
    <property type="component" value="Unassembled WGS sequence"/>
</dbReference>
<name>A0A4C1YVF8_EUMVA</name>
<protein>
    <submittedName>
        <fullName evidence="2">Uncharacterized protein</fullName>
    </submittedName>
</protein>
<dbReference type="EMBL" id="BGZK01001377">
    <property type="protein sequence ID" value="GBP78639.1"/>
    <property type="molecule type" value="Genomic_DNA"/>
</dbReference>
<feature type="region of interest" description="Disordered" evidence="1">
    <location>
        <begin position="33"/>
        <end position="99"/>
    </location>
</feature>
<accession>A0A4C1YVF8</accession>
<keyword evidence="3" id="KW-1185">Reference proteome</keyword>